<dbReference type="PANTHER" id="PTHR11956:SF11">
    <property type="entry name" value="ARGININE--TRNA LIGASE, MITOCHONDRIAL-RELATED"/>
    <property type="match status" value="1"/>
</dbReference>
<dbReference type="PRINTS" id="PR01038">
    <property type="entry name" value="TRNASYNTHARG"/>
</dbReference>
<organism evidence="12 13">
    <name type="scientific">Pseudomyxococcus hansupus</name>
    <dbReference type="NCBI Taxonomy" id="1297742"/>
    <lineage>
        <taxon>Bacteria</taxon>
        <taxon>Pseudomonadati</taxon>
        <taxon>Myxococcota</taxon>
        <taxon>Myxococcia</taxon>
        <taxon>Myxococcales</taxon>
        <taxon>Cystobacterineae</taxon>
        <taxon>Myxococcaceae</taxon>
        <taxon>Pseudomyxococcus</taxon>
    </lineage>
</organism>
<dbReference type="PANTHER" id="PTHR11956">
    <property type="entry name" value="ARGINYL-TRNA SYNTHETASE"/>
    <property type="match status" value="1"/>
</dbReference>
<comment type="caution">
    <text evidence="8">Lacks conserved residue(s) required for the propagation of feature annotation.</text>
</comment>
<dbReference type="InterPro" id="IPR008909">
    <property type="entry name" value="DALR_anticod-bd"/>
</dbReference>
<dbReference type="GO" id="GO:0006420">
    <property type="term" value="P:arginyl-tRNA aminoacylation"/>
    <property type="evidence" value="ECO:0007669"/>
    <property type="project" value="UniProtKB-UniRule"/>
</dbReference>
<dbReference type="Gene3D" id="3.30.1360.70">
    <property type="entry name" value="Arginyl tRNA synthetase N-terminal domain"/>
    <property type="match status" value="1"/>
</dbReference>
<dbReference type="Pfam" id="PF00750">
    <property type="entry name" value="tRNA-synt_1d"/>
    <property type="match status" value="1"/>
</dbReference>
<evidence type="ECO:0000256" key="1">
    <source>
        <dbReference type="ARBA" id="ARBA00005594"/>
    </source>
</evidence>
<evidence type="ECO:0000256" key="2">
    <source>
        <dbReference type="ARBA" id="ARBA00022598"/>
    </source>
</evidence>
<dbReference type="NCBIfam" id="TIGR00456">
    <property type="entry name" value="argS"/>
    <property type="match status" value="1"/>
</dbReference>
<feature type="domain" description="Arginyl tRNA synthetase N-terminal" evidence="11">
    <location>
        <begin position="7"/>
        <end position="86"/>
    </location>
</feature>
<dbReference type="CDD" id="cd07956">
    <property type="entry name" value="Anticodon_Ia_Arg"/>
    <property type="match status" value="1"/>
</dbReference>
<dbReference type="SMART" id="SM01016">
    <property type="entry name" value="Arg_tRNA_synt_N"/>
    <property type="match status" value="1"/>
</dbReference>
<dbReference type="InterPro" id="IPR001278">
    <property type="entry name" value="Arg-tRNA-ligase"/>
</dbReference>
<comment type="subunit">
    <text evidence="8">Monomer.</text>
</comment>
<dbReference type="InterPro" id="IPR005148">
    <property type="entry name" value="Arg-tRNA-synth_N"/>
</dbReference>
<dbReference type="Pfam" id="PF03485">
    <property type="entry name" value="Arg_tRNA_synt_N"/>
    <property type="match status" value="1"/>
</dbReference>
<dbReference type="AlphaFoldDB" id="A0A0H4XEZ9"/>
<name>A0A0H4XEZ9_9BACT</name>
<accession>A0A0H4XEZ9</accession>
<dbReference type="InterPro" id="IPR035684">
    <property type="entry name" value="ArgRS_core"/>
</dbReference>
<dbReference type="EC" id="6.1.1.19" evidence="8"/>
<feature type="domain" description="DALR anticodon binding" evidence="10">
    <location>
        <begin position="452"/>
        <end position="573"/>
    </location>
</feature>
<dbReference type="OrthoDB" id="9803211at2"/>
<dbReference type="GO" id="GO:0005737">
    <property type="term" value="C:cytoplasm"/>
    <property type="evidence" value="ECO:0007669"/>
    <property type="project" value="UniProtKB-SubCell"/>
</dbReference>
<gene>
    <name evidence="8" type="primary">argS</name>
    <name evidence="12" type="ORF">A176_003659</name>
</gene>
<dbReference type="SUPFAM" id="SSF52374">
    <property type="entry name" value="Nucleotidylyl transferase"/>
    <property type="match status" value="1"/>
</dbReference>
<comment type="similarity">
    <text evidence="1 8 9">Belongs to the class-I aminoacyl-tRNA synthetase family.</text>
</comment>
<evidence type="ECO:0000259" key="10">
    <source>
        <dbReference type="SMART" id="SM00836"/>
    </source>
</evidence>
<protein>
    <recommendedName>
        <fullName evidence="8">Arginine--tRNA ligase</fullName>
        <ecNumber evidence="8">6.1.1.19</ecNumber>
    </recommendedName>
    <alternativeName>
        <fullName evidence="8">Arginyl-tRNA synthetase</fullName>
        <shortName evidence="8">ArgRS</shortName>
    </alternativeName>
</protein>
<dbReference type="Proteomes" id="UP000009026">
    <property type="component" value="Chromosome"/>
</dbReference>
<keyword evidence="13" id="KW-1185">Reference proteome</keyword>
<evidence type="ECO:0000256" key="5">
    <source>
        <dbReference type="ARBA" id="ARBA00022917"/>
    </source>
</evidence>
<sequence length="573" mass="63021">MSTSVYSRYRAAFAQALATALGVPATDIEAQVKPADPAHGDLSFATFPLAKAQKKAPPAIAAGLAQSLSVPGLEIQAVGPYVNARFAPLPFTAEVIDAARGAGIRYGGDADAGRGKTVAIDYSSPNIAKPIGFHHIRTTFLGHCIANIYRALGWRVEGINYLGDWGKQFGLVAVGFQEYGDPARIDDMAHLVEVYVKANKRAEAEPEFDEKARAFFRRMEAGDAEALKLWNQFRDTSIKGFKKIYARMGIEFEHIEGESRYQGKMDAVIDQIAKKPGVKESQGALIVDLPYAENEPPILLKKNDGSTLYATRDLAAAQDRYERFQFDKSLYVVAQDQALHFRQVFRTLKEMDLPWADRTVHVAFGRIHGMSTRKGQVVQLNDVLDEAKERVSVKVRENLEAGRIQTDDADALSEQIALGAIAFGDLKHKRASDYTFDWDEVLSFEGHTGPYLQYAHARAVNVLRKGGGAPAGYDAALLTLPEEQALVREIMRLPEVVRDAAEQYEPSLVARLLLDVASALSRYYTLGNQERDKRINVEGNDALRSARLALIDAARVTLAAGLTLLGIPTPDNM</sequence>
<evidence type="ECO:0000313" key="13">
    <source>
        <dbReference type="Proteomes" id="UP000009026"/>
    </source>
</evidence>
<dbReference type="KEGG" id="mym:A176_003659"/>
<keyword evidence="8" id="KW-0963">Cytoplasm</keyword>
<dbReference type="SMART" id="SM00836">
    <property type="entry name" value="DALR_1"/>
    <property type="match status" value="1"/>
</dbReference>
<dbReference type="Gene3D" id="3.40.50.620">
    <property type="entry name" value="HUPs"/>
    <property type="match status" value="1"/>
</dbReference>
<keyword evidence="2 8" id="KW-0436">Ligase</keyword>
<dbReference type="RefSeq" id="WP_002637387.1">
    <property type="nucleotide sequence ID" value="NZ_CP012109.1"/>
</dbReference>
<dbReference type="SUPFAM" id="SSF55190">
    <property type="entry name" value="Arginyl-tRNA synthetase (ArgRS), N-terminal 'additional' domain"/>
    <property type="match status" value="1"/>
</dbReference>
<keyword evidence="3 8" id="KW-0547">Nucleotide-binding</keyword>
<reference evidence="12 13" key="1">
    <citation type="journal article" date="2016" name="PLoS ONE">
        <title>Complete Genome Sequence and Comparative Genomics of a Novel Myxobacterium Myxococcus hansupus.</title>
        <authorList>
            <person name="Sharma G."/>
            <person name="Narwani T."/>
            <person name="Subramanian S."/>
        </authorList>
    </citation>
    <scope>NUCLEOTIDE SEQUENCE [LARGE SCALE GENOMIC DNA]</scope>
    <source>
        <strain evidence="13">mixupus</strain>
    </source>
</reference>
<keyword evidence="4 8" id="KW-0067">ATP-binding</keyword>
<evidence type="ECO:0000313" key="12">
    <source>
        <dbReference type="EMBL" id="AKQ66747.1"/>
    </source>
</evidence>
<dbReference type="EMBL" id="CP012109">
    <property type="protein sequence ID" value="AKQ66747.1"/>
    <property type="molecule type" value="Genomic_DNA"/>
</dbReference>
<evidence type="ECO:0000256" key="6">
    <source>
        <dbReference type="ARBA" id="ARBA00023146"/>
    </source>
</evidence>
<dbReference type="FunFam" id="3.40.50.620:FF:000058">
    <property type="entry name" value="Mitochondrial arginyl-tRNA synthetase"/>
    <property type="match status" value="1"/>
</dbReference>
<comment type="catalytic activity">
    <reaction evidence="7 8">
        <text>tRNA(Arg) + L-arginine + ATP = L-arginyl-tRNA(Arg) + AMP + diphosphate</text>
        <dbReference type="Rhea" id="RHEA:20301"/>
        <dbReference type="Rhea" id="RHEA-COMP:9658"/>
        <dbReference type="Rhea" id="RHEA-COMP:9673"/>
        <dbReference type="ChEBI" id="CHEBI:30616"/>
        <dbReference type="ChEBI" id="CHEBI:32682"/>
        <dbReference type="ChEBI" id="CHEBI:33019"/>
        <dbReference type="ChEBI" id="CHEBI:78442"/>
        <dbReference type="ChEBI" id="CHEBI:78513"/>
        <dbReference type="ChEBI" id="CHEBI:456215"/>
        <dbReference type="EC" id="6.1.1.19"/>
    </reaction>
</comment>
<dbReference type="GO" id="GO:0005524">
    <property type="term" value="F:ATP binding"/>
    <property type="evidence" value="ECO:0007669"/>
    <property type="project" value="UniProtKB-UniRule"/>
</dbReference>
<dbReference type="HAMAP" id="MF_00123">
    <property type="entry name" value="Arg_tRNA_synth"/>
    <property type="match status" value="1"/>
</dbReference>
<evidence type="ECO:0000256" key="3">
    <source>
        <dbReference type="ARBA" id="ARBA00022741"/>
    </source>
</evidence>
<dbReference type="eggNOG" id="COG0018">
    <property type="taxonomic scope" value="Bacteria"/>
</dbReference>
<keyword evidence="5 8" id="KW-0648">Protein biosynthesis</keyword>
<comment type="subcellular location">
    <subcellularLocation>
        <location evidence="8">Cytoplasm</location>
    </subcellularLocation>
</comment>
<dbReference type="InterPro" id="IPR014729">
    <property type="entry name" value="Rossmann-like_a/b/a_fold"/>
</dbReference>
<evidence type="ECO:0000259" key="11">
    <source>
        <dbReference type="SMART" id="SM01016"/>
    </source>
</evidence>
<keyword evidence="6 8" id="KW-0030">Aminoacyl-tRNA synthetase</keyword>
<dbReference type="STRING" id="1297742.A176_003659"/>
<dbReference type="SUPFAM" id="SSF47323">
    <property type="entry name" value="Anticodon-binding domain of a subclass of class I aminoacyl-tRNA synthetases"/>
    <property type="match status" value="1"/>
</dbReference>
<evidence type="ECO:0000256" key="9">
    <source>
        <dbReference type="RuleBase" id="RU363038"/>
    </source>
</evidence>
<dbReference type="InterPro" id="IPR009080">
    <property type="entry name" value="tRNAsynth_Ia_anticodon-bd"/>
</dbReference>
<proteinExistence type="inferred from homology"/>
<dbReference type="Gene3D" id="1.10.730.10">
    <property type="entry name" value="Isoleucyl-tRNA Synthetase, Domain 1"/>
    <property type="match status" value="1"/>
</dbReference>
<evidence type="ECO:0000256" key="4">
    <source>
        <dbReference type="ARBA" id="ARBA00022840"/>
    </source>
</evidence>
<dbReference type="InterPro" id="IPR036695">
    <property type="entry name" value="Arg-tRNA-synth_N_sf"/>
</dbReference>
<evidence type="ECO:0000256" key="8">
    <source>
        <dbReference type="HAMAP-Rule" id="MF_00123"/>
    </source>
</evidence>
<evidence type="ECO:0000256" key="7">
    <source>
        <dbReference type="ARBA" id="ARBA00049339"/>
    </source>
</evidence>
<dbReference type="GO" id="GO:0004814">
    <property type="term" value="F:arginine-tRNA ligase activity"/>
    <property type="evidence" value="ECO:0007669"/>
    <property type="project" value="UniProtKB-UniRule"/>
</dbReference>
<dbReference type="PATRIC" id="fig|1297742.4.peg.3691"/>
<dbReference type="Pfam" id="PF05746">
    <property type="entry name" value="DALR_1"/>
    <property type="match status" value="1"/>
</dbReference>